<evidence type="ECO:0000256" key="6">
    <source>
        <dbReference type="ARBA" id="ARBA00030388"/>
    </source>
</evidence>
<protein>
    <recommendedName>
        <fullName evidence="7">Endoribonuclease YoeB</fullName>
    </recommendedName>
    <alternativeName>
        <fullName evidence="6">Putative mRNA interferase YoeB</fullName>
    </alternativeName>
</protein>
<dbReference type="PANTHER" id="PTHR38039:SF1">
    <property type="entry name" value="TOXIN YOEB"/>
    <property type="match status" value="1"/>
</dbReference>
<proteinExistence type="inferred from homology"/>
<keyword evidence="9" id="KW-1185">Reference proteome</keyword>
<dbReference type="InterPro" id="IPR009614">
    <property type="entry name" value="YoeB_toxin"/>
</dbReference>
<comment type="caution">
    <text evidence="8">The sequence shown here is derived from an EMBL/GenBank/DDBJ whole genome shotgun (WGS) entry which is preliminary data.</text>
</comment>
<dbReference type="NCBIfam" id="TIGR02116">
    <property type="entry name" value="toxin_Txe_YoeB"/>
    <property type="match status" value="1"/>
</dbReference>
<evidence type="ECO:0000256" key="1">
    <source>
        <dbReference type="ARBA" id="ARBA00008172"/>
    </source>
</evidence>
<organism evidence="8 9">
    <name type="scientific">Candidatus Enterococcus ferrettii</name>
    <dbReference type="NCBI Taxonomy" id="2815324"/>
    <lineage>
        <taxon>Bacteria</taxon>
        <taxon>Bacillati</taxon>
        <taxon>Bacillota</taxon>
        <taxon>Bacilli</taxon>
        <taxon>Lactobacillales</taxon>
        <taxon>Enterococcaceae</taxon>
        <taxon>Enterococcus</taxon>
    </lineage>
</organism>
<keyword evidence="5" id="KW-0378">Hydrolase</keyword>
<accession>A0ABV0EM71</accession>
<dbReference type="EMBL" id="JAFREL020000001">
    <property type="protein sequence ID" value="MEO1768927.1"/>
    <property type="molecule type" value="Genomic_DNA"/>
</dbReference>
<reference evidence="8 9" key="2">
    <citation type="submission" date="2024-02" db="EMBL/GenBank/DDBJ databases">
        <title>The Genome Sequence of Enterococcus sp. DIV0159.</title>
        <authorList>
            <person name="Earl A."/>
            <person name="Manson A."/>
            <person name="Gilmore M."/>
            <person name="Sanders J."/>
            <person name="Shea T."/>
            <person name="Howe W."/>
            <person name="Livny J."/>
            <person name="Cuomo C."/>
            <person name="Neafsey D."/>
            <person name="Birren B."/>
        </authorList>
    </citation>
    <scope>NUCLEOTIDE SEQUENCE [LARGE SCALE GENOMIC DNA]</scope>
    <source>
        <strain evidence="8 9">665A</strain>
    </source>
</reference>
<dbReference type="Proteomes" id="UP000664357">
    <property type="component" value="Unassembled WGS sequence"/>
</dbReference>
<reference evidence="8 9" key="1">
    <citation type="submission" date="2021-03" db="EMBL/GenBank/DDBJ databases">
        <authorList>
            <person name="Gilmore M.S."/>
            <person name="Schwartzman J."/>
            <person name="Van Tyne D."/>
            <person name="Martin M."/>
            <person name="Earl A.M."/>
            <person name="Manson A.L."/>
            <person name="Straub T."/>
            <person name="Salamzade R."/>
            <person name="Saavedra J."/>
            <person name="Lebreton F."/>
            <person name="Prichula J."/>
            <person name="Schaufler K."/>
            <person name="Gaca A."/>
            <person name="Sgardioli B."/>
            <person name="Wagenaar J."/>
            <person name="Strong T."/>
        </authorList>
    </citation>
    <scope>NUCLEOTIDE SEQUENCE [LARGE SCALE GENOMIC DNA]</scope>
    <source>
        <strain evidence="8 9">665A</strain>
    </source>
</reference>
<dbReference type="RefSeq" id="WP_207700686.1">
    <property type="nucleotide sequence ID" value="NZ_JAFREL020000001.1"/>
</dbReference>
<evidence type="ECO:0000256" key="7">
    <source>
        <dbReference type="ARBA" id="ARBA00050056"/>
    </source>
</evidence>
<evidence type="ECO:0000256" key="3">
    <source>
        <dbReference type="ARBA" id="ARBA00022722"/>
    </source>
</evidence>
<dbReference type="SUPFAM" id="SSF143011">
    <property type="entry name" value="RelE-like"/>
    <property type="match status" value="1"/>
</dbReference>
<evidence type="ECO:0000256" key="5">
    <source>
        <dbReference type="ARBA" id="ARBA00022801"/>
    </source>
</evidence>
<name>A0ABV0EM71_9ENTE</name>
<keyword evidence="2" id="KW-1277">Toxin-antitoxin system</keyword>
<evidence type="ECO:0000313" key="9">
    <source>
        <dbReference type="Proteomes" id="UP000664357"/>
    </source>
</evidence>
<evidence type="ECO:0000256" key="4">
    <source>
        <dbReference type="ARBA" id="ARBA00022759"/>
    </source>
</evidence>
<gene>
    <name evidence="8" type="ORF">JZO67_000866</name>
</gene>
<dbReference type="Gene3D" id="3.30.2310.20">
    <property type="entry name" value="RelE-like"/>
    <property type="match status" value="1"/>
</dbReference>
<evidence type="ECO:0000313" key="8">
    <source>
        <dbReference type="EMBL" id="MEO1768927.1"/>
    </source>
</evidence>
<dbReference type="InterPro" id="IPR035093">
    <property type="entry name" value="RelE/ParE_toxin_dom_sf"/>
</dbReference>
<sequence>MNKAWTDDAWKDYMYWYNQGDKATIKKINMLIKDIDRTPFEGIGKPEPLKFDLSGKWSRRINCEDRLIYRVEDDTIFIYSAKDHYYK</sequence>
<evidence type="ECO:0000256" key="2">
    <source>
        <dbReference type="ARBA" id="ARBA00022649"/>
    </source>
</evidence>
<dbReference type="Pfam" id="PF06769">
    <property type="entry name" value="YoeB_toxin"/>
    <property type="match status" value="1"/>
</dbReference>
<keyword evidence="4" id="KW-0255">Endonuclease</keyword>
<keyword evidence="3" id="KW-0540">Nuclease</keyword>
<dbReference type="PANTHER" id="PTHR38039">
    <property type="entry name" value="TOXIN YOEB"/>
    <property type="match status" value="1"/>
</dbReference>
<comment type="similarity">
    <text evidence="1">Belongs to the YoeB family.</text>
</comment>